<dbReference type="Pfam" id="PF00288">
    <property type="entry name" value="GHMP_kinases_N"/>
    <property type="match status" value="1"/>
</dbReference>
<dbReference type="InterPro" id="IPR036554">
    <property type="entry name" value="GHMP_kinase_C_sf"/>
</dbReference>
<keyword evidence="13" id="KW-1185">Reference proteome</keyword>
<dbReference type="Pfam" id="PF08544">
    <property type="entry name" value="GHMP_kinases_C"/>
    <property type="match status" value="1"/>
</dbReference>
<keyword evidence="7" id="KW-0460">Magnesium</keyword>
<dbReference type="EMBL" id="CP014160">
    <property type="protein sequence ID" value="AMB94636.1"/>
    <property type="molecule type" value="Genomic_DNA"/>
</dbReference>
<evidence type="ECO:0008006" key="14">
    <source>
        <dbReference type="Google" id="ProtNLM"/>
    </source>
</evidence>
<gene>
    <name evidence="12" type="ORF">AWM72_07650</name>
</gene>
<dbReference type="InterPro" id="IPR013750">
    <property type="entry name" value="GHMP_kinase_C_dom"/>
</dbReference>
<keyword evidence="4" id="KW-0547">Nucleotide-binding</keyword>
<keyword evidence="8" id="KW-0443">Lipid metabolism</keyword>
<dbReference type="InterPro" id="IPR005917">
    <property type="entry name" value="Pmev_kinase_bact"/>
</dbReference>
<dbReference type="UniPathway" id="UPA00057">
    <property type="reaction ID" value="UER00098"/>
</dbReference>
<reference evidence="12 13" key="1">
    <citation type="journal article" date="2016" name="Genome Announc.">
        <title>Complete Genome Sequences of Aerococcus christensenii CCUG 28831T, Aerococcus sanguinicola CCUG 43001T, Aerococcus urinae CCUG 36881T, Aerococcus urinaeequi CCUG 28094T, Aerococcus urinaehominis CCUG 42038 BT, and Aerococcus viridans CCUG 4311T.</title>
        <authorList>
            <person name="Carkaci D."/>
            <person name="Dargis R."/>
            <person name="Nielsen X.C."/>
            <person name="Skovgaard O."/>
            <person name="Fuursted K."/>
            <person name="Christensen J.J."/>
        </authorList>
    </citation>
    <scope>NUCLEOTIDE SEQUENCE [LARGE SCALE GENOMIC DNA]</scope>
    <source>
        <strain evidence="12 13">CCUG43001</strain>
    </source>
</reference>
<dbReference type="NCBIfam" id="TIGR01220">
    <property type="entry name" value="Pmev_kin_Gr_pos"/>
    <property type="match status" value="1"/>
</dbReference>
<dbReference type="AlphaFoldDB" id="A0A0X8FC60"/>
<dbReference type="GO" id="GO:0019287">
    <property type="term" value="P:isopentenyl diphosphate biosynthetic process, mevalonate pathway"/>
    <property type="evidence" value="ECO:0007669"/>
    <property type="project" value="UniProtKB-UniPathway"/>
</dbReference>
<proteinExistence type="predicted"/>
<evidence type="ECO:0000259" key="10">
    <source>
        <dbReference type="Pfam" id="PF00288"/>
    </source>
</evidence>
<dbReference type="Gene3D" id="3.30.230.10">
    <property type="match status" value="1"/>
</dbReference>
<dbReference type="SUPFAM" id="SSF54211">
    <property type="entry name" value="Ribosomal protein S5 domain 2-like"/>
    <property type="match status" value="1"/>
</dbReference>
<evidence type="ECO:0000256" key="7">
    <source>
        <dbReference type="ARBA" id="ARBA00022842"/>
    </source>
</evidence>
<evidence type="ECO:0000256" key="2">
    <source>
        <dbReference type="ARBA" id="ARBA00022516"/>
    </source>
</evidence>
<dbReference type="GO" id="GO:0005524">
    <property type="term" value="F:ATP binding"/>
    <property type="evidence" value="ECO:0007669"/>
    <property type="project" value="UniProtKB-KW"/>
</dbReference>
<accession>A0A0X8FC60</accession>
<evidence type="ECO:0000259" key="11">
    <source>
        <dbReference type="Pfam" id="PF08544"/>
    </source>
</evidence>
<keyword evidence="6" id="KW-0067">ATP-binding</keyword>
<dbReference type="InterPro" id="IPR020568">
    <property type="entry name" value="Ribosomal_Su5_D2-typ_SF"/>
</dbReference>
<sequence>MTKSQQKALVAAVDAFLKLEIEASDQNEVISDLAAEKLTWSRTNAGKIVSTSLGADKFELIWEGIRLAERYLQAKYPDLELGSYRLRIKSQLHDQEGHKYGLGSSGAVLVACLWGILQAFSDIPESPSAADRLKVFKLAAIAESRLKMKGSFGDLAAASHGGLLLYQNFDRKWFRRAKKTTGQDVLKLLDSDWPGLTIQSLAFPDDWAFYAFWVGQEASTEKLLKRQQTQLSQDFLDQSQELVEALAQDLEKGDFTNFNRHLSANQDLIEDQLQSQGSYYASPALEEVVNSAREAGLAAKVSGAGQGDCAIAIAPNRSSAQTFLEEAQAKGLNHLDLKIYFV</sequence>
<evidence type="ECO:0000256" key="6">
    <source>
        <dbReference type="ARBA" id="ARBA00022840"/>
    </source>
</evidence>
<dbReference type="PANTHER" id="PTHR43290">
    <property type="entry name" value="MEVALONATE KINASE"/>
    <property type="match status" value="1"/>
</dbReference>
<evidence type="ECO:0000256" key="9">
    <source>
        <dbReference type="ARBA" id="ARBA00029438"/>
    </source>
</evidence>
<dbReference type="SUPFAM" id="SSF55060">
    <property type="entry name" value="GHMP Kinase, C-terminal domain"/>
    <property type="match status" value="1"/>
</dbReference>
<comment type="pathway">
    <text evidence="9">Isoprenoid biosynthesis; isopentenyl diphosphate biosynthesis via mevalonate pathway; isopentenyl diphosphate from (R)-mevalonate: step 1/3.</text>
</comment>
<dbReference type="GO" id="GO:0005737">
    <property type="term" value="C:cytoplasm"/>
    <property type="evidence" value="ECO:0007669"/>
    <property type="project" value="InterPro"/>
</dbReference>
<evidence type="ECO:0000256" key="4">
    <source>
        <dbReference type="ARBA" id="ARBA00022741"/>
    </source>
</evidence>
<reference evidence="13" key="2">
    <citation type="submission" date="2016-01" db="EMBL/GenBank/DDBJ databases">
        <title>Six Aerococcus type strain genome sequencing and assembly using PacBio and Illumina Hiseq.</title>
        <authorList>
            <person name="Carkaci D."/>
            <person name="Dargis R."/>
            <person name="Nielsen X.C."/>
            <person name="Skovgaard O."/>
            <person name="Fuursted K."/>
            <person name="Christensen J.J."/>
        </authorList>
    </citation>
    <scope>NUCLEOTIDE SEQUENCE [LARGE SCALE GENOMIC DNA]</scope>
    <source>
        <strain evidence="13">CCUG43001</strain>
    </source>
</reference>
<dbReference type="Proteomes" id="UP000069912">
    <property type="component" value="Chromosome"/>
</dbReference>
<dbReference type="GO" id="GO:0004496">
    <property type="term" value="F:mevalonate kinase activity"/>
    <property type="evidence" value="ECO:0007669"/>
    <property type="project" value="InterPro"/>
</dbReference>
<evidence type="ECO:0000256" key="5">
    <source>
        <dbReference type="ARBA" id="ARBA00022777"/>
    </source>
</evidence>
<feature type="domain" description="GHMP kinase N-terminal" evidence="10">
    <location>
        <begin position="70"/>
        <end position="162"/>
    </location>
</feature>
<keyword evidence="1" id="KW-0963">Cytoplasm</keyword>
<dbReference type="Gene3D" id="3.30.70.890">
    <property type="entry name" value="GHMP kinase, C-terminal domain"/>
    <property type="match status" value="1"/>
</dbReference>
<keyword evidence="2" id="KW-0444">Lipid biosynthesis</keyword>
<evidence type="ECO:0000313" key="12">
    <source>
        <dbReference type="EMBL" id="AMB94636.1"/>
    </source>
</evidence>
<evidence type="ECO:0000313" key="13">
    <source>
        <dbReference type="Proteomes" id="UP000069912"/>
    </source>
</evidence>
<feature type="domain" description="GHMP kinase C-terminal" evidence="11">
    <location>
        <begin position="247"/>
        <end position="331"/>
    </location>
</feature>
<organism evidence="12 13">
    <name type="scientific">Aerococcus sanguinicola</name>
    <dbReference type="NCBI Taxonomy" id="119206"/>
    <lineage>
        <taxon>Bacteria</taxon>
        <taxon>Bacillati</taxon>
        <taxon>Bacillota</taxon>
        <taxon>Bacilli</taxon>
        <taxon>Lactobacillales</taxon>
        <taxon>Aerococcaceae</taxon>
        <taxon>Aerococcus</taxon>
    </lineage>
</organism>
<evidence type="ECO:0000256" key="3">
    <source>
        <dbReference type="ARBA" id="ARBA00022679"/>
    </source>
</evidence>
<name>A0A0X8FC60_9LACT</name>
<protein>
    <recommendedName>
        <fullName evidence="14">Phosphomevalonate kinase</fullName>
    </recommendedName>
</protein>
<dbReference type="KEGG" id="asan:AWM72_07650"/>
<evidence type="ECO:0000256" key="1">
    <source>
        <dbReference type="ARBA" id="ARBA00022490"/>
    </source>
</evidence>
<dbReference type="InterPro" id="IPR006205">
    <property type="entry name" value="Mev_gal_kin"/>
</dbReference>
<dbReference type="PANTHER" id="PTHR43290:SF2">
    <property type="entry name" value="MEVALONATE KINASE"/>
    <property type="match status" value="1"/>
</dbReference>
<dbReference type="InterPro" id="IPR014721">
    <property type="entry name" value="Ribsml_uS5_D2-typ_fold_subgr"/>
</dbReference>
<keyword evidence="5" id="KW-0418">Kinase</keyword>
<keyword evidence="3" id="KW-0808">Transferase</keyword>
<dbReference type="InterPro" id="IPR006204">
    <property type="entry name" value="GHMP_kinase_N_dom"/>
</dbReference>
<evidence type="ECO:0000256" key="8">
    <source>
        <dbReference type="ARBA" id="ARBA00023098"/>
    </source>
</evidence>